<evidence type="ECO:0000313" key="1">
    <source>
        <dbReference type="EMBL" id="NKY33155.1"/>
    </source>
</evidence>
<accession>A0A846XCN0</accession>
<dbReference type="EMBL" id="JAAXOO010000002">
    <property type="protein sequence ID" value="NKY33155.1"/>
    <property type="molecule type" value="Genomic_DNA"/>
</dbReference>
<dbReference type="RefSeq" id="WP_157112692.1">
    <property type="nucleotide sequence ID" value="NZ_JAAXOO010000002.1"/>
</dbReference>
<keyword evidence="2" id="KW-1185">Reference proteome</keyword>
<sequence length="57" mass="6161">MPATGTADLDTTLEALLPMRVEQGCDLVAIKPACFIDDPDEMAGFCRAVVDRIDAMF</sequence>
<name>A0A846XCN0_9NOCA</name>
<reference evidence="1 2" key="1">
    <citation type="submission" date="2020-04" db="EMBL/GenBank/DDBJ databases">
        <title>MicrobeNet Type strains.</title>
        <authorList>
            <person name="Nicholson A.C."/>
        </authorList>
    </citation>
    <scope>NUCLEOTIDE SEQUENCE [LARGE SCALE GENOMIC DNA]</scope>
    <source>
        <strain evidence="1 2">DSM 45078</strain>
    </source>
</reference>
<comment type="caution">
    <text evidence="1">The sequence shown here is derived from an EMBL/GenBank/DDBJ whole genome shotgun (WGS) entry which is preliminary data.</text>
</comment>
<gene>
    <name evidence="1" type="ORF">HGA13_08750</name>
</gene>
<dbReference type="Proteomes" id="UP000565715">
    <property type="component" value="Unassembled WGS sequence"/>
</dbReference>
<evidence type="ECO:0000313" key="2">
    <source>
        <dbReference type="Proteomes" id="UP000565715"/>
    </source>
</evidence>
<proteinExistence type="predicted"/>
<protein>
    <submittedName>
        <fullName evidence="1">Uncharacterized protein</fullName>
    </submittedName>
</protein>
<organism evidence="1 2">
    <name type="scientific">Nocardia speluncae</name>
    <dbReference type="NCBI Taxonomy" id="419477"/>
    <lineage>
        <taxon>Bacteria</taxon>
        <taxon>Bacillati</taxon>
        <taxon>Actinomycetota</taxon>
        <taxon>Actinomycetes</taxon>
        <taxon>Mycobacteriales</taxon>
        <taxon>Nocardiaceae</taxon>
        <taxon>Nocardia</taxon>
    </lineage>
</organism>
<dbReference type="AlphaFoldDB" id="A0A846XCN0"/>